<accession>A0AAP2DNR0</accession>
<evidence type="ECO:0000256" key="5">
    <source>
        <dbReference type="ARBA" id="ARBA00023136"/>
    </source>
</evidence>
<dbReference type="EMBL" id="JAHESF010000029">
    <property type="protein sequence ID" value="MBT1699765.1"/>
    <property type="molecule type" value="Genomic_DNA"/>
</dbReference>
<feature type="transmembrane region" description="Helical" evidence="6">
    <location>
        <begin position="674"/>
        <end position="699"/>
    </location>
</feature>
<organism evidence="9 10">
    <name type="scientific">Chryseosolibacter histidini</name>
    <dbReference type="NCBI Taxonomy" id="2782349"/>
    <lineage>
        <taxon>Bacteria</taxon>
        <taxon>Pseudomonadati</taxon>
        <taxon>Bacteroidota</taxon>
        <taxon>Cytophagia</taxon>
        <taxon>Cytophagales</taxon>
        <taxon>Chryseotaleaceae</taxon>
        <taxon>Chryseosolibacter</taxon>
    </lineage>
</organism>
<evidence type="ECO:0000259" key="7">
    <source>
        <dbReference type="Pfam" id="PF02687"/>
    </source>
</evidence>
<evidence type="ECO:0000313" key="10">
    <source>
        <dbReference type="Proteomes" id="UP001319200"/>
    </source>
</evidence>
<keyword evidence="3 6" id="KW-0812">Transmembrane</keyword>
<dbReference type="AlphaFoldDB" id="A0AAP2DNR0"/>
<dbReference type="PROSITE" id="PS51257">
    <property type="entry name" value="PROKAR_LIPOPROTEIN"/>
    <property type="match status" value="1"/>
</dbReference>
<keyword evidence="2" id="KW-1003">Cell membrane</keyword>
<dbReference type="PANTHER" id="PTHR30572">
    <property type="entry name" value="MEMBRANE COMPONENT OF TRANSPORTER-RELATED"/>
    <property type="match status" value="1"/>
</dbReference>
<evidence type="ECO:0000256" key="3">
    <source>
        <dbReference type="ARBA" id="ARBA00022692"/>
    </source>
</evidence>
<dbReference type="GO" id="GO:0005886">
    <property type="term" value="C:plasma membrane"/>
    <property type="evidence" value="ECO:0007669"/>
    <property type="project" value="UniProtKB-SubCell"/>
</dbReference>
<evidence type="ECO:0000256" key="1">
    <source>
        <dbReference type="ARBA" id="ARBA00004651"/>
    </source>
</evidence>
<dbReference type="InterPro" id="IPR025857">
    <property type="entry name" value="MacB_PCD"/>
</dbReference>
<feature type="transmembrane region" description="Helical" evidence="6">
    <location>
        <begin position="761"/>
        <end position="781"/>
    </location>
</feature>
<keyword evidence="4 6" id="KW-1133">Transmembrane helix</keyword>
<keyword evidence="5 6" id="KW-0472">Membrane</keyword>
<keyword evidence="10" id="KW-1185">Reference proteome</keyword>
<feature type="transmembrane region" description="Helical" evidence="6">
    <location>
        <begin position="727"/>
        <end position="746"/>
    </location>
</feature>
<protein>
    <submittedName>
        <fullName evidence="9">ABC transporter permease</fullName>
    </submittedName>
</protein>
<gene>
    <name evidence="9" type="ORF">KK083_22955</name>
</gene>
<dbReference type="InterPro" id="IPR050250">
    <property type="entry name" value="Macrolide_Exporter_MacB"/>
</dbReference>
<feature type="transmembrane region" description="Helical" evidence="6">
    <location>
        <begin position="288"/>
        <end position="310"/>
    </location>
</feature>
<feature type="domain" description="ABC3 transporter permease C-terminal" evidence="7">
    <location>
        <begin position="294"/>
        <end position="411"/>
    </location>
</feature>
<feature type="transmembrane region" description="Helical" evidence="6">
    <location>
        <begin position="427"/>
        <end position="451"/>
    </location>
</feature>
<dbReference type="PANTHER" id="PTHR30572:SF18">
    <property type="entry name" value="ABC-TYPE MACROLIDE FAMILY EXPORT SYSTEM PERMEASE COMPONENT 2"/>
    <property type="match status" value="1"/>
</dbReference>
<evidence type="ECO:0000313" key="9">
    <source>
        <dbReference type="EMBL" id="MBT1699765.1"/>
    </source>
</evidence>
<comment type="subcellular location">
    <subcellularLocation>
        <location evidence="1">Cell membrane</location>
        <topology evidence="1">Multi-pass membrane protein</topology>
    </subcellularLocation>
</comment>
<evidence type="ECO:0000259" key="8">
    <source>
        <dbReference type="Pfam" id="PF12704"/>
    </source>
</evidence>
<feature type="transmembrane region" description="Helical" evidence="6">
    <location>
        <begin position="385"/>
        <end position="406"/>
    </location>
</feature>
<feature type="domain" description="ABC3 transporter permease C-terminal" evidence="7">
    <location>
        <begin position="677"/>
        <end position="791"/>
    </location>
</feature>
<dbReference type="GO" id="GO:0022857">
    <property type="term" value="F:transmembrane transporter activity"/>
    <property type="evidence" value="ECO:0007669"/>
    <property type="project" value="TreeGrafter"/>
</dbReference>
<dbReference type="InterPro" id="IPR003838">
    <property type="entry name" value="ABC3_permease_C"/>
</dbReference>
<evidence type="ECO:0000256" key="2">
    <source>
        <dbReference type="ARBA" id="ARBA00022475"/>
    </source>
</evidence>
<feature type="transmembrane region" description="Helical" evidence="6">
    <location>
        <begin position="21"/>
        <end position="41"/>
    </location>
</feature>
<evidence type="ECO:0000256" key="4">
    <source>
        <dbReference type="ARBA" id="ARBA00022989"/>
    </source>
</evidence>
<sequence length="798" mass="90002">MVKNYLLIVLRFMSKQRGFSVINIAGLTIGIACSLLILLYIQDELLYDRLHPDGSRIYRVGFDGKVQGKKIHSAKTGFLLAPALRESLPEVESSVRVVSWATFPARYENKAFTEKYLLLADRNFFSFFAFNLIAGNPDSVLTGKRKVVISESAARRYFDYQGPGDTSPIGKTLVLAQGYTVKISGIAEDAPLNTHFHYTLILSLDSWDDAAQDLVANQSLTYLKLKPSASPRQVEAKINDLIKAKADTAHTQQADTGNGFRHFLQPLHNIHLRSHLSDEIEPNGNIDYIYLFSAIAIFITLLACINFMNLTTAQSASRAKEVAVRKSAGAQNNGLVFQFLVESYFYVIVAVMVALGIVLVALAPFNYFTGKALSFLTLFHWQFTFGLIVFALLTGLVAGSYPAFYLTRYNPVEVLKGNLRAKLRSYGIRNVLVVFQFFISSCLIISTMVVYHQLEFVQRANLGFDKENIINLLHTRNLGGYGKSFKEELLKHPEIVAASYCNRLPPNVEWQSAFRHEGEEKDFLLAVYEMDYDHLKTMGYTLAEGRFFSPETRADSLKLLLNEKAAAQLKLENFAGKTLFSGYDQPGGRMREVIGIVRDFNFQSLKDPIQPMAIILGREPNWEMAIRVKAESLEPSIELIRGLWQKYAPEAPFEYTLVDRNFEGKLQTEKRIGLLFMVFTVLAIFIACLGLFGLATFTADQQRKAIGIRKVLGASVANIIGMLNRDFLKLVVIANLLAWPFTWWIMDRWLKQFAYHSPMPWWIFLLAGFITLFIAFFSVSFQALKAASGNPVNSLRNE</sequence>
<dbReference type="RefSeq" id="WP_254167928.1">
    <property type="nucleotide sequence ID" value="NZ_JAHESF010000029.1"/>
</dbReference>
<name>A0AAP2DNR0_9BACT</name>
<dbReference type="Proteomes" id="UP001319200">
    <property type="component" value="Unassembled WGS sequence"/>
</dbReference>
<comment type="caution">
    <text evidence="9">The sequence shown here is derived from an EMBL/GenBank/DDBJ whole genome shotgun (WGS) entry which is preliminary data.</text>
</comment>
<dbReference type="Pfam" id="PF12704">
    <property type="entry name" value="MacB_PCD"/>
    <property type="match status" value="1"/>
</dbReference>
<feature type="transmembrane region" description="Helical" evidence="6">
    <location>
        <begin position="344"/>
        <end position="365"/>
    </location>
</feature>
<evidence type="ECO:0000256" key="6">
    <source>
        <dbReference type="SAM" id="Phobius"/>
    </source>
</evidence>
<reference evidence="9 10" key="1">
    <citation type="submission" date="2021-05" db="EMBL/GenBank/DDBJ databases">
        <title>A Polyphasic approach of four new species of the genus Ohtaekwangia: Ohtaekwangia histidinii sp. nov., Ohtaekwangia cretensis sp. nov., Ohtaekwangia indiensis sp. nov., Ohtaekwangia reichenbachii sp. nov. from diverse environment.</title>
        <authorList>
            <person name="Octaviana S."/>
        </authorList>
    </citation>
    <scope>NUCLEOTIDE SEQUENCE [LARGE SCALE GENOMIC DNA]</scope>
    <source>
        <strain evidence="9 10">PWU4</strain>
    </source>
</reference>
<feature type="domain" description="MacB-like periplasmic core" evidence="8">
    <location>
        <begin position="20"/>
        <end position="240"/>
    </location>
</feature>
<proteinExistence type="predicted"/>
<dbReference type="Pfam" id="PF02687">
    <property type="entry name" value="FtsX"/>
    <property type="match status" value="2"/>
</dbReference>